<proteinExistence type="predicted"/>
<sequence length="87" mass="10545">MFRLINSYPYKKLYFSNFFLNEYQHQLKPYLINAYKNTKTQLGKCSLIYTIKTLAFIDGTNSYIAGYYQFPLPHTRHLRPKRINQRK</sequence>
<dbReference type="Proteomes" id="UP000663870">
    <property type="component" value="Unassembled WGS sequence"/>
</dbReference>
<evidence type="ECO:0000313" key="1">
    <source>
        <dbReference type="EMBL" id="CAF0755676.1"/>
    </source>
</evidence>
<dbReference type="EMBL" id="CAJNOL010000022">
    <property type="protein sequence ID" value="CAF0755676.1"/>
    <property type="molecule type" value="Genomic_DNA"/>
</dbReference>
<dbReference type="AlphaFoldDB" id="A0A813PP26"/>
<accession>A0A813PP26</accession>
<gene>
    <name evidence="1" type="ORF">JXQ802_LOCUS1926</name>
</gene>
<protein>
    <submittedName>
        <fullName evidence="1">Uncharacterized protein</fullName>
    </submittedName>
</protein>
<reference evidence="1" key="1">
    <citation type="submission" date="2021-02" db="EMBL/GenBank/DDBJ databases">
        <authorList>
            <person name="Nowell W R."/>
        </authorList>
    </citation>
    <scope>NUCLEOTIDE SEQUENCE</scope>
</reference>
<keyword evidence="2" id="KW-1185">Reference proteome</keyword>
<name>A0A813PP26_9BILA</name>
<organism evidence="1 2">
    <name type="scientific">Rotaria sordida</name>
    <dbReference type="NCBI Taxonomy" id="392033"/>
    <lineage>
        <taxon>Eukaryota</taxon>
        <taxon>Metazoa</taxon>
        <taxon>Spiralia</taxon>
        <taxon>Gnathifera</taxon>
        <taxon>Rotifera</taxon>
        <taxon>Eurotatoria</taxon>
        <taxon>Bdelloidea</taxon>
        <taxon>Philodinida</taxon>
        <taxon>Philodinidae</taxon>
        <taxon>Rotaria</taxon>
    </lineage>
</organism>
<comment type="caution">
    <text evidence="1">The sequence shown here is derived from an EMBL/GenBank/DDBJ whole genome shotgun (WGS) entry which is preliminary data.</text>
</comment>
<evidence type="ECO:0000313" key="2">
    <source>
        <dbReference type="Proteomes" id="UP000663870"/>
    </source>
</evidence>